<evidence type="ECO:0000256" key="7">
    <source>
        <dbReference type="ARBA" id="ARBA00023136"/>
    </source>
</evidence>
<dbReference type="EMBL" id="JAODUO010000989">
    <property type="protein sequence ID" value="KAK2172136.1"/>
    <property type="molecule type" value="Genomic_DNA"/>
</dbReference>
<dbReference type="GO" id="GO:0090141">
    <property type="term" value="P:positive regulation of mitochondrial fission"/>
    <property type="evidence" value="ECO:0007669"/>
    <property type="project" value="TreeGrafter"/>
</dbReference>
<evidence type="ECO:0000256" key="5">
    <source>
        <dbReference type="ARBA" id="ARBA00022801"/>
    </source>
</evidence>
<dbReference type="GO" id="GO:0005741">
    <property type="term" value="C:mitochondrial outer membrane"/>
    <property type="evidence" value="ECO:0007669"/>
    <property type="project" value="UniProtKB-SubCell"/>
</dbReference>
<comment type="catalytic activity">
    <reaction evidence="10">
        <text>O-phospho-L-seryl-[protein] + H2O = L-seryl-[protein] + phosphate</text>
        <dbReference type="Rhea" id="RHEA:20629"/>
        <dbReference type="Rhea" id="RHEA-COMP:9863"/>
        <dbReference type="Rhea" id="RHEA-COMP:11604"/>
        <dbReference type="ChEBI" id="CHEBI:15377"/>
        <dbReference type="ChEBI" id="CHEBI:29999"/>
        <dbReference type="ChEBI" id="CHEBI:43474"/>
        <dbReference type="ChEBI" id="CHEBI:83421"/>
        <dbReference type="EC" id="3.1.3.16"/>
    </reaction>
</comment>
<dbReference type="SUPFAM" id="SSF53254">
    <property type="entry name" value="Phosphoglycerate mutase-like"/>
    <property type="match status" value="1"/>
</dbReference>
<evidence type="ECO:0000256" key="6">
    <source>
        <dbReference type="ARBA" id="ARBA00023128"/>
    </source>
</evidence>
<evidence type="ECO:0000256" key="9">
    <source>
        <dbReference type="ARBA" id="ARBA00040722"/>
    </source>
</evidence>
<gene>
    <name evidence="13" type="ORF">NP493_987g00026</name>
</gene>
<dbReference type="EC" id="3.1.3.16" evidence="3"/>
<accession>A0AAD9NKZ6</accession>
<evidence type="ECO:0000256" key="2">
    <source>
        <dbReference type="ARBA" id="ARBA00006717"/>
    </source>
</evidence>
<keyword evidence="6" id="KW-0496">Mitochondrion</keyword>
<keyword evidence="4" id="KW-1000">Mitochondrion outer membrane</keyword>
<evidence type="ECO:0000256" key="12">
    <source>
        <dbReference type="SAM" id="MobiDB-lite"/>
    </source>
</evidence>
<comment type="caution">
    <text evidence="13">The sequence shown here is derived from an EMBL/GenBank/DDBJ whole genome shotgun (WGS) entry which is preliminary data.</text>
</comment>
<evidence type="ECO:0000256" key="8">
    <source>
        <dbReference type="ARBA" id="ARBA00039765"/>
    </source>
</evidence>
<reference evidence="13" key="1">
    <citation type="journal article" date="2023" name="Mol. Biol. Evol.">
        <title>Third-Generation Sequencing Reveals the Adaptive Role of the Epigenome in Three Deep-Sea Polychaetes.</title>
        <authorList>
            <person name="Perez M."/>
            <person name="Aroh O."/>
            <person name="Sun Y."/>
            <person name="Lan Y."/>
            <person name="Juniper S.K."/>
            <person name="Young C.R."/>
            <person name="Angers B."/>
            <person name="Qian P.Y."/>
        </authorList>
    </citation>
    <scope>NUCLEOTIDE SEQUENCE</scope>
    <source>
        <strain evidence="13">R07B-5</strain>
    </source>
</reference>
<dbReference type="Gene3D" id="3.40.50.1240">
    <property type="entry name" value="Phosphoglycerate mutase-like"/>
    <property type="match status" value="1"/>
</dbReference>
<evidence type="ECO:0000256" key="4">
    <source>
        <dbReference type="ARBA" id="ARBA00022787"/>
    </source>
</evidence>
<proteinExistence type="inferred from homology"/>
<evidence type="ECO:0000313" key="14">
    <source>
        <dbReference type="Proteomes" id="UP001209878"/>
    </source>
</evidence>
<evidence type="ECO:0000256" key="1">
    <source>
        <dbReference type="ARBA" id="ARBA00004294"/>
    </source>
</evidence>
<comment type="subcellular location">
    <subcellularLocation>
        <location evidence="1">Mitochondrion outer membrane</location>
    </subcellularLocation>
</comment>
<dbReference type="PANTHER" id="PTHR20935:SF0">
    <property type="entry name" value="SERINE_THREONINE-PROTEIN PHOSPHATASE PGAM5, MITOCHONDRIAL"/>
    <property type="match status" value="1"/>
</dbReference>
<keyword evidence="7" id="KW-0472">Membrane</keyword>
<keyword evidence="14" id="KW-1185">Reference proteome</keyword>
<dbReference type="GO" id="GO:0004722">
    <property type="term" value="F:protein serine/threonine phosphatase activity"/>
    <property type="evidence" value="ECO:0007669"/>
    <property type="project" value="UniProtKB-EC"/>
</dbReference>
<organism evidence="13 14">
    <name type="scientific">Ridgeia piscesae</name>
    <name type="common">Tubeworm</name>
    <dbReference type="NCBI Taxonomy" id="27915"/>
    <lineage>
        <taxon>Eukaryota</taxon>
        <taxon>Metazoa</taxon>
        <taxon>Spiralia</taxon>
        <taxon>Lophotrochozoa</taxon>
        <taxon>Annelida</taxon>
        <taxon>Polychaeta</taxon>
        <taxon>Sedentaria</taxon>
        <taxon>Canalipalpata</taxon>
        <taxon>Sabellida</taxon>
        <taxon>Siboglinidae</taxon>
        <taxon>Ridgeia</taxon>
    </lineage>
</organism>
<dbReference type="InterPro" id="IPR051021">
    <property type="entry name" value="Mito_Ser/Thr_phosphatase"/>
</dbReference>
<evidence type="ECO:0000313" key="13">
    <source>
        <dbReference type="EMBL" id="KAK2172136.1"/>
    </source>
</evidence>
<comment type="similarity">
    <text evidence="2">Belongs to the phosphoglycerate mutase family. BPG-dependent PGAM subfamily.</text>
</comment>
<dbReference type="AlphaFoldDB" id="A0AAD9NKZ6"/>
<dbReference type="InterPro" id="IPR029033">
    <property type="entry name" value="His_PPase_superfam"/>
</dbReference>
<protein>
    <recommendedName>
        <fullName evidence="8">Serine/threonine-protein phosphatase PGAM5, mitochondrial</fullName>
        <ecNumber evidence="3">3.1.3.16</ecNumber>
    </recommendedName>
    <alternativeName>
        <fullName evidence="9">Serine/threonine-protein phosphatase Pgam5, mitochondrial</fullName>
    </alternativeName>
</protein>
<dbReference type="CDD" id="cd07067">
    <property type="entry name" value="HP_PGM_like"/>
    <property type="match status" value="1"/>
</dbReference>
<evidence type="ECO:0000256" key="11">
    <source>
        <dbReference type="ARBA" id="ARBA00048336"/>
    </source>
</evidence>
<dbReference type="Pfam" id="PF00300">
    <property type="entry name" value="His_Phos_1"/>
    <property type="match status" value="1"/>
</dbReference>
<keyword evidence="5" id="KW-0378">Hydrolase</keyword>
<dbReference type="InterPro" id="IPR013078">
    <property type="entry name" value="His_Pase_superF_clade-1"/>
</dbReference>
<name>A0AAD9NKZ6_RIDPI</name>
<dbReference type="PANTHER" id="PTHR20935">
    <property type="entry name" value="PHOSPHOGLYCERATE MUTASE-RELATED"/>
    <property type="match status" value="1"/>
</dbReference>
<sequence>MSGGAIRVICGVVIGAGTAWIVQKNRNNDRPNVVRKTPETGHNFLPLQKVLASWTTNFSPSVPWDDNWDRMDPKLMQKPSKHKKKNLDENNNETEKPKKPTARRHLLLIRHGQYNTDGDTDLERKLTALGNRQAEATGQRLKALNLPYTKVIHSSMTRAQETARQIHKFVLPEADMKQCDMLREGAPIPPEPPLNHWRPEATQFYQDGARIEAAFRKYFHRAQTSQTSDSYEVVVCHANVIRYFVCRALQLPPEAWLRMSLYNGSITWVTIAPSGRVSLRTLGDAGHMAPDMLTTT</sequence>
<comment type="catalytic activity">
    <reaction evidence="11">
        <text>O-phospho-L-threonyl-[protein] + H2O = L-threonyl-[protein] + phosphate</text>
        <dbReference type="Rhea" id="RHEA:47004"/>
        <dbReference type="Rhea" id="RHEA-COMP:11060"/>
        <dbReference type="Rhea" id="RHEA-COMP:11605"/>
        <dbReference type="ChEBI" id="CHEBI:15377"/>
        <dbReference type="ChEBI" id="CHEBI:30013"/>
        <dbReference type="ChEBI" id="CHEBI:43474"/>
        <dbReference type="ChEBI" id="CHEBI:61977"/>
        <dbReference type="EC" id="3.1.3.16"/>
    </reaction>
</comment>
<feature type="region of interest" description="Disordered" evidence="12">
    <location>
        <begin position="66"/>
        <end position="101"/>
    </location>
</feature>
<evidence type="ECO:0000256" key="3">
    <source>
        <dbReference type="ARBA" id="ARBA00013081"/>
    </source>
</evidence>
<evidence type="ECO:0000256" key="10">
    <source>
        <dbReference type="ARBA" id="ARBA00047761"/>
    </source>
</evidence>
<dbReference type="Proteomes" id="UP001209878">
    <property type="component" value="Unassembled WGS sequence"/>
</dbReference>
<dbReference type="SMART" id="SM00855">
    <property type="entry name" value="PGAM"/>
    <property type="match status" value="1"/>
</dbReference>
<dbReference type="FunFam" id="3.40.50.1240:FF:000009">
    <property type="entry name" value="serine/threonine-protein phosphatase PGAM5, mitochondrial isoform X1"/>
    <property type="match status" value="1"/>
</dbReference>